<evidence type="ECO:0000313" key="3">
    <source>
        <dbReference type="Proteomes" id="UP000198531"/>
    </source>
</evidence>
<feature type="region of interest" description="Disordered" evidence="1">
    <location>
        <begin position="19"/>
        <end position="74"/>
    </location>
</feature>
<evidence type="ECO:0000256" key="1">
    <source>
        <dbReference type="SAM" id="MobiDB-lite"/>
    </source>
</evidence>
<keyword evidence="3" id="KW-1185">Reference proteome</keyword>
<proteinExistence type="predicted"/>
<evidence type="ECO:0000313" key="2">
    <source>
        <dbReference type="EMBL" id="SFR55102.1"/>
    </source>
</evidence>
<dbReference type="EMBL" id="FOYT01000002">
    <property type="protein sequence ID" value="SFR55102.1"/>
    <property type="molecule type" value="Genomic_DNA"/>
</dbReference>
<dbReference type="Proteomes" id="UP000198531">
    <property type="component" value="Unassembled WGS sequence"/>
</dbReference>
<name>A0A1I6HKZ4_9EURY</name>
<dbReference type="AlphaFoldDB" id="A0A1I6HKZ4"/>
<sequence length="130" mass="13790">MGEKSFTFFEIHLHDAKFNAPESGPRFFQRGPDEDEESEDDEGYSSIDVDDEETDESVESGTDAAAEDADESSRGVGGAAVVGLLLLVALAVAVKVLTGEDDLDELDDLSDIAVESDEGDEGESAALSEE</sequence>
<organism evidence="2 3">
    <name type="scientific">Halogeometricum rufum</name>
    <dbReference type="NCBI Taxonomy" id="553469"/>
    <lineage>
        <taxon>Archaea</taxon>
        <taxon>Methanobacteriati</taxon>
        <taxon>Methanobacteriota</taxon>
        <taxon>Stenosarchaea group</taxon>
        <taxon>Halobacteria</taxon>
        <taxon>Halobacteriales</taxon>
        <taxon>Haloferacaceae</taxon>
        <taxon>Halogeometricum</taxon>
    </lineage>
</organism>
<protein>
    <submittedName>
        <fullName evidence="2">Uncharacterized protein</fullName>
    </submittedName>
</protein>
<accession>A0A1I6HKZ4</accession>
<gene>
    <name evidence="2" type="ORF">SAMN04487947_2189</name>
</gene>
<reference evidence="3" key="1">
    <citation type="submission" date="2016-10" db="EMBL/GenBank/DDBJ databases">
        <authorList>
            <person name="Varghese N."/>
            <person name="Submissions S."/>
        </authorList>
    </citation>
    <scope>NUCLEOTIDE SEQUENCE [LARGE SCALE GENOMIC DNA]</scope>
    <source>
        <strain evidence="3">CGMCC 1.7736</strain>
    </source>
</reference>
<dbReference type="OrthoDB" id="282893at2157"/>
<dbReference type="STRING" id="553469.SAMN04487947_2189"/>
<dbReference type="RefSeq" id="WP_089807528.1">
    <property type="nucleotide sequence ID" value="NZ_FOYT01000002.1"/>
</dbReference>
<feature type="compositionally biased region" description="Acidic residues" evidence="1">
    <location>
        <begin position="33"/>
        <end position="58"/>
    </location>
</feature>